<dbReference type="GO" id="GO:0008175">
    <property type="term" value="F:tRNA methyltransferase activity"/>
    <property type="evidence" value="ECO:0007669"/>
    <property type="project" value="UniProtKB-UniRule"/>
</dbReference>
<dbReference type="GO" id="GO:0005737">
    <property type="term" value="C:cytoplasm"/>
    <property type="evidence" value="ECO:0007669"/>
    <property type="project" value="UniProtKB-SubCell"/>
</dbReference>
<gene>
    <name evidence="9" type="primary">trmL</name>
    <name evidence="9" type="ORF">AVLFYP127_00847</name>
</gene>
<dbReference type="HAMAP" id="MF_01885">
    <property type="entry name" value="tRNA_methyltr_TrmL"/>
    <property type="match status" value="1"/>
</dbReference>
<dbReference type="Pfam" id="PF00588">
    <property type="entry name" value="SpoU_methylase"/>
    <property type="match status" value="1"/>
</dbReference>
<feature type="binding site" evidence="6 7">
    <location>
        <position position="78"/>
    </location>
    <ligand>
        <name>S-adenosyl-L-methionine</name>
        <dbReference type="ChEBI" id="CHEBI:59789"/>
    </ligand>
</feature>
<comment type="similarity">
    <text evidence="6">Belongs to the class IV-like SAM-binding methyltransferase superfamily. RNA methyltransferase TrmH family. TrmL subfamily.</text>
</comment>
<evidence type="ECO:0000256" key="1">
    <source>
        <dbReference type="ARBA" id="ARBA00022490"/>
    </source>
</evidence>
<comment type="function">
    <text evidence="6">Could methylate the ribose at the nucleotide 34 wobble position in tRNA.</text>
</comment>
<dbReference type="InterPro" id="IPR029026">
    <property type="entry name" value="tRNA_m1G_MTases_N"/>
</dbReference>
<evidence type="ECO:0000256" key="5">
    <source>
        <dbReference type="ARBA" id="ARBA00022694"/>
    </source>
</evidence>
<comment type="catalytic activity">
    <reaction evidence="6">
        <text>5-carboxymethylaminomethyluridine(34) in tRNA(Leu) + S-adenosyl-L-methionine = 5-carboxymethylaminomethyl-2'-O-methyluridine(34) in tRNA(Leu) + S-adenosyl-L-homocysteine + H(+)</text>
        <dbReference type="Rhea" id="RHEA:43088"/>
        <dbReference type="Rhea" id="RHEA-COMP:10333"/>
        <dbReference type="Rhea" id="RHEA-COMP:10334"/>
        <dbReference type="ChEBI" id="CHEBI:15378"/>
        <dbReference type="ChEBI" id="CHEBI:57856"/>
        <dbReference type="ChEBI" id="CHEBI:59789"/>
        <dbReference type="ChEBI" id="CHEBI:74508"/>
        <dbReference type="ChEBI" id="CHEBI:74511"/>
        <dbReference type="EC" id="2.1.1.207"/>
    </reaction>
</comment>
<dbReference type="GO" id="GO:0003723">
    <property type="term" value="F:RNA binding"/>
    <property type="evidence" value="ECO:0007669"/>
    <property type="project" value="InterPro"/>
</dbReference>
<name>A0A6N2U012_9FIRM</name>
<dbReference type="PIRSF" id="PIRSF029256">
    <property type="entry name" value="SpoU_TrmH_prd"/>
    <property type="match status" value="1"/>
</dbReference>
<evidence type="ECO:0000259" key="8">
    <source>
        <dbReference type="Pfam" id="PF00588"/>
    </source>
</evidence>
<evidence type="ECO:0000256" key="6">
    <source>
        <dbReference type="HAMAP-Rule" id="MF_01885"/>
    </source>
</evidence>
<evidence type="ECO:0000256" key="4">
    <source>
        <dbReference type="ARBA" id="ARBA00022691"/>
    </source>
</evidence>
<keyword evidence="3 6" id="KW-0808">Transferase</keyword>
<dbReference type="CDD" id="cd18094">
    <property type="entry name" value="SpoU-like_TrmL"/>
    <property type="match status" value="1"/>
</dbReference>
<feature type="binding site" evidence="6 7">
    <location>
        <position position="121"/>
    </location>
    <ligand>
        <name>S-adenosyl-L-methionine</name>
        <dbReference type="ChEBI" id="CHEBI:59789"/>
    </ligand>
</feature>
<organism evidence="9">
    <name type="scientific">Anaerococcus vaginalis</name>
    <dbReference type="NCBI Taxonomy" id="33037"/>
    <lineage>
        <taxon>Bacteria</taxon>
        <taxon>Bacillati</taxon>
        <taxon>Bacillota</taxon>
        <taxon>Tissierellia</taxon>
        <taxon>Tissierellales</taxon>
        <taxon>Peptoniphilaceae</taxon>
        <taxon>Anaerococcus</taxon>
    </lineage>
</organism>
<dbReference type="AlphaFoldDB" id="A0A6N2U012"/>
<evidence type="ECO:0000256" key="3">
    <source>
        <dbReference type="ARBA" id="ARBA00022679"/>
    </source>
</evidence>
<feature type="binding site" evidence="6 7">
    <location>
        <position position="100"/>
    </location>
    <ligand>
        <name>S-adenosyl-L-methionine</name>
        <dbReference type="ChEBI" id="CHEBI:59789"/>
    </ligand>
</feature>
<comment type="subcellular location">
    <subcellularLocation>
        <location evidence="6">Cytoplasm</location>
    </subcellularLocation>
</comment>
<proteinExistence type="inferred from homology"/>
<dbReference type="InterPro" id="IPR029028">
    <property type="entry name" value="Alpha/beta_knot_MTases"/>
</dbReference>
<dbReference type="Gene3D" id="3.40.1280.10">
    <property type="match status" value="1"/>
</dbReference>
<comment type="catalytic activity">
    <reaction evidence="6">
        <text>cytidine(34) in tRNA + S-adenosyl-L-methionine = 2'-O-methylcytidine(34) in tRNA + S-adenosyl-L-homocysteine + H(+)</text>
        <dbReference type="Rhea" id="RHEA:43084"/>
        <dbReference type="Rhea" id="RHEA-COMP:10331"/>
        <dbReference type="Rhea" id="RHEA-COMP:10332"/>
        <dbReference type="ChEBI" id="CHEBI:15378"/>
        <dbReference type="ChEBI" id="CHEBI:57856"/>
        <dbReference type="ChEBI" id="CHEBI:59789"/>
        <dbReference type="ChEBI" id="CHEBI:74495"/>
        <dbReference type="ChEBI" id="CHEBI:82748"/>
        <dbReference type="EC" id="2.1.1.207"/>
    </reaction>
</comment>
<dbReference type="InterPro" id="IPR001537">
    <property type="entry name" value="SpoU_MeTrfase"/>
</dbReference>
<dbReference type="PANTHER" id="PTHR42971">
    <property type="entry name" value="TRNA (CYTIDINE(34)-2'-O)-METHYLTRANSFERASE"/>
    <property type="match status" value="1"/>
</dbReference>
<keyword evidence="4 6" id="KW-0949">S-adenosyl-L-methionine</keyword>
<dbReference type="GO" id="GO:0002130">
    <property type="term" value="P:wobble position ribose methylation"/>
    <property type="evidence" value="ECO:0007669"/>
    <property type="project" value="TreeGrafter"/>
</dbReference>
<dbReference type="EMBL" id="CACRSW010000028">
    <property type="protein sequence ID" value="VYT10152.1"/>
    <property type="molecule type" value="Genomic_DNA"/>
</dbReference>
<feature type="binding site" evidence="6 7">
    <location>
        <position position="130"/>
    </location>
    <ligand>
        <name>S-adenosyl-L-methionine</name>
        <dbReference type="ChEBI" id="CHEBI:59789"/>
    </ligand>
</feature>
<evidence type="ECO:0000256" key="7">
    <source>
        <dbReference type="PIRSR" id="PIRSR029256-1"/>
    </source>
</evidence>
<sequence>MFNIVLISPEHPGNVGNISRTCVLTESRLHLIRPFKFDFSDKSLKKAGIDYWDKLDLVVHDSMEEFLEYIKGKNIYLIETGSDKNYADISYKDGDYLIFGREKEGIDKKIIEKFKDRVYTIPMTKNMDRSLNLANSVAIVLYEGLRQNNFLINRGD</sequence>
<accession>A0A6N2U012</accession>
<reference evidence="9" key="1">
    <citation type="submission" date="2019-11" db="EMBL/GenBank/DDBJ databases">
        <authorList>
            <person name="Feng L."/>
        </authorList>
    </citation>
    <scope>NUCLEOTIDE SEQUENCE</scope>
    <source>
        <strain evidence="9">AvaginalisLFYP127</strain>
    </source>
</reference>
<evidence type="ECO:0000313" key="9">
    <source>
        <dbReference type="EMBL" id="VYT10152.1"/>
    </source>
</evidence>
<keyword evidence="5 6" id="KW-0819">tRNA processing</keyword>
<keyword evidence="2 6" id="KW-0489">Methyltransferase</keyword>
<dbReference type="InterPro" id="IPR016914">
    <property type="entry name" value="TrmL"/>
</dbReference>
<dbReference type="SUPFAM" id="SSF75217">
    <property type="entry name" value="alpha/beta knot"/>
    <property type="match status" value="1"/>
</dbReference>
<dbReference type="PANTHER" id="PTHR42971:SF1">
    <property type="entry name" value="TRNA (CYTIDINE(34)-2'-O)-METHYLTRANSFERASE"/>
    <property type="match status" value="1"/>
</dbReference>
<dbReference type="EC" id="2.1.1.207" evidence="6"/>
<keyword evidence="1 6" id="KW-0963">Cytoplasm</keyword>
<protein>
    <recommendedName>
        <fullName evidence="6">Putative tRNA (cytidine(34)-2'-O)-methyltransferase</fullName>
        <ecNumber evidence="6">2.1.1.207</ecNumber>
    </recommendedName>
    <alternativeName>
        <fullName evidence="6">tRNA (cytidine/uridine-2'-O-)-methyltransferase</fullName>
    </alternativeName>
</protein>
<dbReference type="GO" id="GO:0008757">
    <property type="term" value="F:S-adenosylmethionine-dependent methyltransferase activity"/>
    <property type="evidence" value="ECO:0007669"/>
    <property type="project" value="UniProtKB-UniRule"/>
</dbReference>
<dbReference type="RefSeq" id="WP_019117618.1">
    <property type="nucleotide sequence ID" value="NZ_CACRSW010000028.1"/>
</dbReference>
<evidence type="ECO:0000256" key="2">
    <source>
        <dbReference type="ARBA" id="ARBA00022603"/>
    </source>
</evidence>
<feature type="domain" description="tRNA/rRNA methyltransferase SpoU type" evidence="8">
    <location>
        <begin position="2"/>
        <end position="142"/>
    </location>
</feature>